<feature type="region of interest" description="Disordered" evidence="1">
    <location>
        <begin position="96"/>
        <end position="115"/>
    </location>
</feature>
<evidence type="ECO:0000313" key="3">
    <source>
        <dbReference type="Proteomes" id="UP001519460"/>
    </source>
</evidence>
<name>A0ABD0MC00_9CAEN</name>
<evidence type="ECO:0000256" key="1">
    <source>
        <dbReference type="SAM" id="MobiDB-lite"/>
    </source>
</evidence>
<dbReference type="EMBL" id="JACVVK020000001">
    <property type="protein sequence ID" value="KAK7508641.1"/>
    <property type="molecule type" value="Genomic_DNA"/>
</dbReference>
<reference evidence="2 3" key="1">
    <citation type="journal article" date="2023" name="Sci. Data">
        <title>Genome assembly of the Korean intertidal mud-creeper Batillaria attramentaria.</title>
        <authorList>
            <person name="Patra A.K."/>
            <person name="Ho P.T."/>
            <person name="Jun S."/>
            <person name="Lee S.J."/>
            <person name="Kim Y."/>
            <person name="Won Y.J."/>
        </authorList>
    </citation>
    <scope>NUCLEOTIDE SEQUENCE [LARGE SCALE GENOMIC DNA]</scope>
    <source>
        <strain evidence="2">Wonlab-2016</strain>
    </source>
</reference>
<gene>
    <name evidence="2" type="ORF">BaRGS_00000207</name>
</gene>
<keyword evidence="3" id="KW-1185">Reference proteome</keyword>
<organism evidence="2 3">
    <name type="scientific">Batillaria attramentaria</name>
    <dbReference type="NCBI Taxonomy" id="370345"/>
    <lineage>
        <taxon>Eukaryota</taxon>
        <taxon>Metazoa</taxon>
        <taxon>Spiralia</taxon>
        <taxon>Lophotrochozoa</taxon>
        <taxon>Mollusca</taxon>
        <taxon>Gastropoda</taxon>
        <taxon>Caenogastropoda</taxon>
        <taxon>Sorbeoconcha</taxon>
        <taxon>Cerithioidea</taxon>
        <taxon>Batillariidae</taxon>
        <taxon>Batillaria</taxon>
    </lineage>
</organism>
<sequence length="115" mass="13371">MIQHIKILSCFPVHHVTTPTDDTTHQNTVMFSCIPRHYSHYTSKYCHIPRHYTQKRDCRWVPFSQSSQIWTARVCSIDLNDLVARCPVVLIPYYGSKAPPSTPDRPEETRLFTAP</sequence>
<protein>
    <submittedName>
        <fullName evidence="2">Uncharacterized protein</fullName>
    </submittedName>
</protein>
<dbReference type="AlphaFoldDB" id="A0ABD0MC00"/>
<comment type="caution">
    <text evidence="2">The sequence shown here is derived from an EMBL/GenBank/DDBJ whole genome shotgun (WGS) entry which is preliminary data.</text>
</comment>
<feature type="compositionally biased region" description="Basic and acidic residues" evidence="1">
    <location>
        <begin position="104"/>
        <end position="115"/>
    </location>
</feature>
<evidence type="ECO:0000313" key="2">
    <source>
        <dbReference type="EMBL" id="KAK7508641.1"/>
    </source>
</evidence>
<accession>A0ABD0MC00</accession>
<proteinExistence type="predicted"/>
<dbReference type="PROSITE" id="PS51257">
    <property type="entry name" value="PROKAR_LIPOPROTEIN"/>
    <property type="match status" value="1"/>
</dbReference>
<dbReference type="Proteomes" id="UP001519460">
    <property type="component" value="Unassembled WGS sequence"/>
</dbReference>